<dbReference type="AlphaFoldDB" id="A0A484B0L3"/>
<dbReference type="EMBL" id="LSRL02000364">
    <property type="protein sequence ID" value="TDG41371.1"/>
    <property type="molecule type" value="Genomic_DNA"/>
</dbReference>
<protein>
    <submittedName>
        <fullName evidence="2">Uncharacterized protein</fullName>
    </submittedName>
</protein>
<sequence>MMTRMLLCEAKHLLGAHKRSNAKWKRKKKKKQQQQQQQKISFESSNQRWGRPKWFGQADAAAATAAATAVAI</sequence>
<feature type="region of interest" description="Disordered" evidence="1">
    <location>
        <begin position="18"/>
        <end position="51"/>
    </location>
</feature>
<reference evidence="2 3" key="1">
    <citation type="journal article" date="2019" name="J. Hered.">
        <title>An Improved Genome Assembly for Drosophila navojoa, the Basal Species in the mojavensis Cluster.</title>
        <authorList>
            <person name="Vanderlinde T."/>
            <person name="Dupim E.G."/>
            <person name="Nazario-Yepiz N.O."/>
            <person name="Carvalho A.B."/>
        </authorList>
    </citation>
    <scope>NUCLEOTIDE SEQUENCE [LARGE SCALE GENOMIC DNA]</scope>
    <source>
        <strain evidence="2">Navoj_Jal97</strain>
        <tissue evidence="2">Whole organism</tissue>
    </source>
</reference>
<feature type="compositionally biased region" description="Basic residues" evidence="1">
    <location>
        <begin position="18"/>
        <end position="32"/>
    </location>
</feature>
<comment type="caution">
    <text evidence="2">The sequence shown here is derived from an EMBL/GenBank/DDBJ whole genome shotgun (WGS) entry which is preliminary data.</text>
</comment>
<evidence type="ECO:0000313" key="3">
    <source>
        <dbReference type="Proteomes" id="UP000295192"/>
    </source>
</evidence>
<evidence type="ECO:0000256" key="1">
    <source>
        <dbReference type="SAM" id="MobiDB-lite"/>
    </source>
</evidence>
<organism evidence="2 3">
    <name type="scientific">Drosophila navojoa</name>
    <name type="common">Fruit fly</name>
    <dbReference type="NCBI Taxonomy" id="7232"/>
    <lineage>
        <taxon>Eukaryota</taxon>
        <taxon>Metazoa</taxon>
        <taxon>Ecdysozoa</taxon>
        <taxon>Arthropoda</taxon>
        <taxon>Hexapoda</taxon>
        <taxon>Insecta</taxon>
        <taxon>Pterygota</taxon>
        <taxon>Neoptera</taxon>
        <taxon>Endopterygota</taxon>
        <taxon>Diptera</taxon>
        <taxon>Brachycera</taxon>
        <taxon>Muscomorpha</taxon>
        <taxon>Ephydroidea</taxon>
        <taxon>Drosophilidae</taxon>
        <taxon>Drosophila</taxon>
    </lineage>
</organism>
<accession>A0A484B0L3</accession>
<dbReference type="Proteomes" id="UP000295192">
    <property type="component" value="Unassembled WGS sequence"/>
</dbReference>
<gene>
    <name evidence="2" type="ORF">AWZ03_012205</name>
</gene>
<keyword evidence="3" id="KW-1185">Reference proteome</keyword>
<name>A0A484B0L3_DRONA</name>
<evidence type="ECO:0000313" key="2">
    <source>
        <dbReference type="EMBL" id="TDG41371.1"/>
    </source>
</evidence>
<proteinExistence type="predicted"/>